<protein>
    <submittedName>
        <fullName evidence="2">Uncharacterized protein</fullName>
    </submittedName>
</protein>
<feature type="region of interest" description="Disordered" evidence="1">
    <location>
        <begin position="165"/>
        <end position="191"/>
    </location>
</feature>
<dbReference type="AlphaFoldDB" id="A0AAD1XHN1"/>
<proteinExistence type="predicted"/>
<feature type="compositionally biased region" description="Low complexity" evidence="1">
    <location>
        <begin position="283"/>
        <end position="292"/>
    </location>
</feature>
<gene>
    <name evidence="2" type="ORF">ECRASSUSDP1_LOCUS14203</name>
</gene>
<reference evidence="2" key="1">
    <citation type="submission" date="2023-07" db="EMBL/GenBank/DDBJ databases">
        <authorList>
            <consortium name="AG Swart"/>
            <person name="Singh M."/>
            <person name="Singh A."/>
            <person name="Seah K."/>
            <person name="Emmerich C."/>
        </authorList>
    </citation>
    <scope>NUCLEOTIDE SEQUENCE</scope>
    <source>
        <strain evidence="2">DP1</strain>
    </source>
</reference>
<feature type="region of interest" description="Disordered" evidence="1">
    <location>
        <begin position="271"/>
        <end position="292"/>
    </location>
</feature>
<dbReference type="EMBL" id="CAMPGE010014182">
    <property type="protein sequence ID" value="CAI2372869.1"/>
    <property type="molecule type" value="Genomic_DNA"/>
</dbReference>
<name>A0AAD1XHN1_EUPCR</name>
<evidence type="ECO:0000313" key="2">
    <source>
        <dbReference type="EMBL" id="CAI2372869.1"/>
    </source>
</evidence>
<sequence>MSIGDQASKSIEEQNKYLYNYIHKLEFLIKQSQQERADSALNFKRVIGHLVLEATKSNIEPQVTFHELKRILAKEYEDGNVYLDREKLEENPDKRDFVLEALAAGSKPFNNYESGYVPTHGIRTKTSLEPKMLQWSSTKRTDIEADLYGSERLKVERVRRLCNTSRMNGGSNADDKRSNGNITDTPSDIGMNNDKSLNKILEETNQANKLIEHHSKNLATFFRKTQKKKRELKQAQKLREEKEPKINYKPPIAILDSEAFHNLRIGKLPTKESSKVVDSNTGSSSLSQADSNSLNRQYYQVQAPERAQITPILPKISISEFKPAAACDQSFNPQLSYPKFREEAVINSSNK</sequence>
<organism evidence="2 3">
    <name type="scientific">Euplotes crassus</name>
    <dbReference type="NCBI Taxonomy" id="5936"/>
    <lineage>
        <taxon>Eukaryota</taxon>
        <taxon>Sar</taxon>
        <taxon>Alveolata</taxon>
        <taxon>Ciliophora</taxon>
        <taxon>Intramacronucleata</taxon>
        <taxon>Spirotrichea</taxon>
        <taxon>Hypotrichia</taxon>
        <taxon>Euplotida</taxon>
        <taxon>Euplotidae</taxon>
        <taxon>Moneuplotes</taxon>
    </lineage>
</organism>
<comment type="caution">
    <text evidence="2">The sequence shown here is derived from an EMBL/GenBank/DDBJ whole genome shotgun (WGS) entry which is preliminary data.</text>
</comment>
<accession>A0AAD1XHN1</accession>
<evidence type="ECO:0000256" key="1">
    <source>
        <dbReference type="SAM" id="MobiDB-lite"/>
    </source>
</evidence>
<keyword evidence="3" id="KW-1185">Reference proteome</keyword>
<dbReference type="Proteomes" id="UP001295684">
    <property type="component" value="Unassembled WGS sequence"/>
</dbReference>
<evidence type="ECO:0000313" key="3">
    <source>
        <dbReference type="Proteomes" id="UP001295684"/>
    </source>
</evidence>